<gene>
    <name evidence="1" type="ORF">OG563_00180</name>
</gene>
<sequence>MTTFPSRTAIAVTPLLSDIAALAELIDTEPYRARLEFRQALNGISAEDWAFLGLIHRAFAESPKTALARVVSIARARLGAPATDPGEITDGDTGLYATADAVEVPMEVELARWTRTPVRDLADDLRLHAIPTVATEAARTAPEAIARRRARHTPRPIGTVMLRHRARDERSAARRRRGEAEAEAYFADRRLLVA</sequence>
<evidence type="ECO:0008006" key="3">
    <source>
        <dbReference type="Google" id="ProtNLM"/>
    </source>
</evidence>
<evidence type="ECO:0000313" key="1">
    <source>
        <dbReference type="EMBL" id="WUV46717.1"/>
    </source>
</evidence>
<proteinExistence type="predicted"/>
<dbReference type="RefSeq" id="WP_329410706.1">
    <property type="nucleotide sequence ID" value="NZ_CP109441.1"/>
</dbReference>
<accession>A0ABZ1YXW4</accession>
<dbReference type="Proteomes" id="UP001432062">
    <property type="component" value="Chromosome"/>
</dbReference>
<protein>
    <recommendedName>
        <fullName evidence="3">DUF222 domain-containing protein</fullName>
    </recommendedName>
</protein>
<reference evidence="1" key="1">
    <citation type="submission" date="2022-10" db="EMBL/GenBank/DDBJ databases">
        <title>The complete genomes of actinobacterial strains from the NBC collection.</title>
        <authorList>
            <person name="Joergensen T.S."/>
            <person name="Alvarez Arevalo M."/>
            <person name="Sterndorff E.B."/>
            <person name="Faurdal D."/>
            <person name="Vuksanovic O."/>
            <person name="Mourched A.-S."/>
            <person name="Charusanti P."/>
            <person name="Shaw S."/>
            <person name="Blin K."/>
            <person name="Weber T."/>
        </authorList>
    </citation>
    <scope>NUCLEOTIDE SEQUENCE</scope>
    <source>
        <strain evidence="1">NBC_01482</strain>
    </source>
</reference>
<evidence type="ECO:0000313" key="2">
    <source>
        <dbReference type="Proteomes" id="UP001432062"/>
    </source>
</evidence>
<organism evidence="1 2">
    <name type="scientific">Nocardia vinacea</name>
    <dbReference type="NCBI Taxonomy" id="96468"/>
    <lineage>
        <taxon>Bacteria</taxon>
        <taxon>Bacillati</taxon>
        <taxon>Actinomycetota</taxon>
        <taxon>Actinomycetes</taxon>
        <taxon>Mycobacteriales</taxon>
        <taxon>Nocardiaceae</taxon>
        <taxon>Nocardia</taxon>
    </lineage>
</organism>
<keyword evidence="2" id="KW-1185">Reference proteome</keyword>
<dbReference type="EMBL" id="CP109441">
    <property type="protein sequence ID" value="WUV46717.1"/>
    <property type="molecule type" value="Genomic_DNA"/>
</dbReference>
<name>A0ABZ1YXW4_9NOCA</name>